<evidence type="ECO:0008006" key="3">
    <source>
        <dbReference type="Google" id="ProtNLM"/>
    </source>
</evidence>
<dbReference type="AlphaFoldDB" id="A0A506PG49"/>
<dbReference type="OrthoDB" id="1442676at2"/>
<accession>A0A506PG49</accession>
<dbReference type="EMBL" id="VHIQ01000005">
    <property type="protein sequence ID" value="TPV32816.1"/>
    <property type="molecule type" value="Genomic_DNA"/>
</dbReference>
<evidence type="ECO:0000313" key="2">
    <source>
        <dbReference type="Proteomes" id="UP000317332"/>
    </source>
</evidence>
<dbReference type="RefSeq" id="WP_140990563.1">
    <property type="nucleotide sequence ID" value="NZ_VHIQ01000005.1"/>
</dbReference>
<keyword evidence="2" id="KW-1185">Reference proteome</keyword>
<comment type="caution">
    <text evidence="1">The sequence shown here is derived from an EMBL/GenBank/DDBJ whole genome shotgun (WGS) entry which is preliminary data.</text>
</comment>
<sequence>MSRSNETITLTVNTSGITQSNFLSQVAFTDGDGDTLPPNANATAFNTPLNGGAMVTWSAQSSDGVDTIHLSSVAPNDASTDFFVMGPNGPDAMGNWSARVRGSNPNNVLECEYTIKFYINGDTSNVFTIDPKLQISKAS</sequence>
<dbReference type="Proteomes" id="UP000317332">
    <property type="component" value="Unassembled WGS sequence"/>
</dbReference>
<name>A0A506PG49_9FLAO</name>
<protein>
    <recommendedName>
        <fullName evidence="3">Inclusion body protein</fullName>
    </recommendedName>
</protein>
<proteinExistence type="predicted"/>
<gene>
    <name evidence="1" type="ORF">FJ651_10915</name>
</gene>
<reference evidence="1 2" key="1">
    <citation type="submission" date="2019-06" db="EMBL/GenBank/DDBJ databases">
        <title>Flavobacteriaceae Paucihalobacterium erythroidium CWB-1, complete genome.</title>
        <authorList>
            <person name="Wu S."/>
        </authorList>
    </citation>
    <scope>NUCLEOTIDE SEQUENCE [LARGE SCALE GENOMIC DNA]</scope>
    <source>
        <strain evidence="1 2">CWB-1</strain>
    </source>
</reference>
<evidence type="ECO:0000313" key="1">
    <source>
        <dbReference type="EMBL" id="TPV32816.1"/>
    </source>
</evidence>
<organism evidence="1 2">
    <name type="scientific">Paucihalobacter ruber</name>
    <dbReference type="NCBI Taxonomy" id="2567861"/>
    <lineage>
        <taxon>Bacteria</taxon>
        <taxon>Pseudomonadati</taxon>
        <taxon>Bacteroidota</taxon>
        <taxon>Flavobacteriia</taxon>
        <taxon>Flavobacteriales</taxon>
        <taxon>Flavobacteriaceae</taxon>
        <taxon>Paucihalobacter</taxon>
    </lineage>
</organism>